<dbReference type="AlphaFoldDB" id="A4SK92"/>
<feature type="domain" description="Opacity-associated protein A-like N-terminal" evidence="11">
    <location>
        <begin position="7"/>
        <end position="33"/>
    </location>
</feature>
<name>A4SK92_AERS4</name>
<evidence type="ECO:0000256" key="1">
    <source>
        <dbReference type="ARBA" id="ARBA00001947"/>
    </source>
</evidence>
<dbReference type="Pfam" id="PF08525">
    <property type="entry name" value="OapA_N"/>
    <property type="match status" value="1"/>
</dbReference>
<comment type="subcellular location">
    <subcellularLocation>
        <location evidence="2">Cell envelope</location>
    </subcellularLocation>
</comment>
<evidence type="ECO:0000259" key="12">
    <source>
        <dbReference type="Pfam" id="PF19425"/>
    </source>
</evidence>
<feature type="domain" description="Csd3-like second N-terminal" evidence="12">
    <location>
        <begin position="166"/>
        <end position="284"/>
    </location>
</feature>
<dbReference type="Gene3D" id="2.70.70.10">
    <property type="entry name" value="Glucose Permease (Domain IIA)"/>
    <property type="match status" value="1"/>
</dbReference>
<dbReference type="GO" id="GO:0006508">
    <property type="term" value="P:proteolysis"/>
    <property type="evidence" value="ECO:0007669"/>
    <property type="project" value="UniProtKB-KW"/>
</dbReference>
<dbReference type="STRING" id="29491.GCA_000820065_00957"/>
<evidence type="ECO:0000256" key="2">
    <source>
        <dbReference type="ARBA" id="ARBA00004196"/>
    </source>
</evidence>
<dbReference type="InterPro" id="IPR016047">
    <property type="entry name" value="M23ase_b-sheet_dom"/>
</dbReference>
<dbReference type="HOGENOM" id="CLU_026846_0_1_6"/>
<evidence type="ECO:0000256" key="8">
    <source>
        <dbReference type="SAM" id="MobiDB-lite"/>
    </source>
</evidence>
<dbReference type="SUPFAM" id="SSF51261">
    <property type="entry name" value="Duplicated hybrid motif"/>
    <property type="match status" value="1"/>
</dbReference>
<evidence type="ECO:0000256" key="7">
    <source>
        <dbReference type="ARBA" id="ARBA00023049"/>
    </source>
</evidence>
<dbReference type="Pfam" id="PF01551">
    <property type="entry name" value="Peptidase_M23"/>
    <property type="match status" value="1"/>
</dbReference>
<evidence type="ECO:0000256" key="5">
    <source>
        <dbReference type="ARBA" id="ARBA00022801"/>
    </source>
</evidence>
<organism evidence="13 14">
    <name type="scientific">Aeromonas salmonicida (strain A449)</name>
    <dbReference type="NCBI Taxonomy" id="382245"/>
    <lineage>
        <taxon>Bacteria</taxon>
        <taxon>Pseudomonadati</taxon>
        <taxon>Pseudomonadota</taxon>
        <taxon>Gammaproteobacteria</taxon>
        <taxon>Aeromonadales</taxon>
        <taxon>Aeromonadaceae</taxon>
        <taxon>Aeromonas</taxon>
    </lineage>
</organism>
<dbReference type="EMBL" id="CP000644">
    <property type="protein sequence ID" value="ABO89314.1"/>
    <property type="molecule type" value="Genomic_DNA"/>
</dbReference>
<dbReference type="InterPro" id="IPR013731">
    <property type="entry name" value="OapA_N"/>
</dbReference>
<dbReference type="GO" id="GO:0030313">
    <property type="term" value="C:cell envelope"/>
    <property type="evidence" value="ECO:0007669"/>
    <property type="project" value="UniProtKB-SubCell"/>
</dbReference>
<dbReference type="Proteomes" id="UP000000225">
    <property type="component" value="Chromosome"/>
</dbReference>
<dbReference type="Pfam" id="PF19425">
    <property type="entry name" value="Csd3_N2"/>
    <property type="match status" value="1"/>
</dbReference>
<feature type="region of interest" description="Disordered" evidence="8">
    <location>
        <begin position="355"/>
        <end position="448"/>
    </location>
</feature>
<dbReference type="Pfam" id="PF04225">
    <property type="entry name" value="LysM_OapA"/>
    <property type="match status" value="1"/>
</dbReference>
<proteinExistence type="predicted"/>
<dbReference type="Gene3D" id="3.10.450.350">
    <property type="match status" value="2"/>
</dbReference>
<keyword evidence="6" id="KW-0862">Zinc</keyword>
<keyword evidence="4" id="KW-0479">Metal-binding</keyword>
<evidence type="ECO:0000259" key="11">
    <source>
        <dbReference type="Pfam" id="PF08525"/>
    </source>
</evidence>
<gene>
    <name evidence="13" type="ordered locus">ASA_1206</name>
</gene>
<feature type="domain" description="M23ase beta-sheet core" evidence="9">
    <location>
        <begin position="296"/>
        <end position="387"/>
    </location>
</feature>
<evidence type="ECO:0000259" key="9">
    <source>
        <dbReference type="Pfam" id="PF01551"/>
    </source>
</evidence>
<dbReference type="InterPro" id="IPR011055">
    <property type="entry name" value="Dup_hybrid_motif"/>
</dbReference>
<dbReference type="InterPro" id="IPR050570">
    <property type="entry name" value="Cell_wall_metabolism_enzyme"/>
</dbReference>
<dbReference type="CDD" id="cd12797">
    <property type="entry name" value="M23_peptidase"/>
    <property type="match status" value="1"/>
</dbReference>
<dbReference type="InterPro" id="IPR045834">
    <property type="entry name" value="Csd3_N2"/>
</dbReference>
<keyword evidence="7" id="KW-0482">Metalloprotease</keyword>
<dbReference type="FunFam" id="2.70.70.10:FF:000002">
    <property type="entry name" value="Murein DD-endopeptidase MepM"/>
    <property type="match status" value="1"/>
</dbReference>
<protein>
    <submittedName>
        <fullName evidence="13">Peptidase, M23/M37 family</fullName>
    </submittedName>
</protein>
<keyword evidence="5" id="KW-0378">Hydrolase</keyword>
<evidence type="ECO:0000313" key="14">
    <source>
        <dbReference type="Proteomes" id="UP000000225"/>
    </source>
</evidence>
<accession>A4SK92</accession>
<reference evidence="14" key="1">
    <citation type="journal article" date="2008" name="BMC Genomics">
        <title>The genome of Aeromonas salmonicida subsp. salmonicida A449: insights into the evolution of a fish pathogen.</title>
        <authorList>
            <person name="Reith M.E."/>
            <person name="Singh R.K."/>
            <person name="Curtis B."/>
            <person name="Boyd J.M."/>
            <person name="Bouevitch A."/>
            <person name="Kimball J."/>
            <person name="Munholland J."/>
            <person name="Murphy C."/>
            <person name="Sarty D."/>
            <person name="Williams J."/>
            <person name="Nash J.H."/>
            <person name="Johnson S.C."/>
            <person name="Brown L.L."/>
        </authorList>
    </citation>
    <scope>NUCLEOTIDE SEQUENCE [LARGE SCALE GENOMIC DNA]</scope>
    <source>
        <strain evidence="14">A449</strain>
    </source>
</reference>
<dbReference type="InterPro" id="IPR007340">
    <property type="entry name" value="LysM_Opacity-associatedA"/>
</dbReference>
<evidence type="ECO:0000256" key="4">
    <source>
        <dbReference type="ARBA" id="ARBA00022723"/>
    </source>
</evidence>
<evidence type="ECO:0000259" key="10">
    <source>
        <dbReference type="Pfam" id="PF04225"/>
    </source>
</evidence>
<feature type="domain" description="Opacity-associated protein A LysM-like" evidence="10">
    <location>
        <begin position="77"/>
        <end position="136"/>
    </location>
</feature>
<dbReference type="eggNOG" id="COG0739">
    <property type="taxonomic scope" value="Bacteria"/>
</dbReference>
<sequence>MVIWNAFNSLPTWHRKMVLILSIMVMMLAAWPSERAVATRVDENSNELAAEPQPDDDDLLAQAGQAAIPPKPSYVTKQVKVRRGDNMGVIFQRLGLSTTDLHLIDQLDGSDPLRMLRPGQELTFKLTKNGDLHSLYYPHSLEQALKVSRKAESFVAKPVKLELDTREQVTRGEIRSSFWGAAVEAGMTEDQIMDLAAIFGWDIDFAQDLQPGDSFRVVYQEKFQDDERVASGDILAAEFINQGAIYRAVLNDDGNYYTPEGKAMRKSFLRAPVNFKYISSNFNPRRLHPVTGKVRPHNGIDYVAPVGTPIMAAGGGSVVAAGYNQFNGNYVFIKHAGNYVTKYLHLSKRTVNKGQRVKQGQTIGTLGGTGRVTGPHLHYEFVGGRHSQEPAHPQSAAGRDPHRAGAGQLQTAGNAATGQTRPTRQTRAAAGPEQAGRSRQLSRASAEPYGVKAHAVGLIQGAGREHGSDAVIPSLWSGFSTHKELS</sequence>
<dbReference type="GO" id="GO:0042834">
    <property type="term" value="F:peptidoglycan binding"/>
    <property type="evidence" value="ECO:0007669"/>
    <property type="project" value="InterPro"/>
</dbReference>
<keyword evidence="3" id="KW-0645">Protease</keyword>
<dbReference type="GO" id="GO:0004222">
    <property type="term" value="F:metalloendopeptidase activity"/>
    <property type="evidence" value="ECO:0007669"/>
    <property type="project" value="TreeGrafter"/>
</dbReference>
<comment type="cofactor">
    <cofactor evidence="1">
        <name>Zn(2+)</name>
        <dbReference type="ChEBI" id="CHEBI:29105"/>
    </cofactor>
</comment>
<dbReference type="PANTHER" id="PTHR21666:SF288">
    <property type="entry name" value="CELL DIVISION PROTEIN YTFB"/>
    <property type="match status" value="1"/>
</dbReference>
<dbReference type="PANTHER" id="PTHR21666">
    <property type="entry name" value="PEPTIDASE-RELATED"/>
    <property type="match status" value="1"/>
</dbReference>
<evidence type="ECO:0000313" key="13">
    <source>
        <dbReference type="EMBL" id="ABO89314.1"/>
    </source>
</evidence>
<dbReference type="KEGG" id="asa:ASA_1206"/>
<feature type="compositionally biased region" description="Polar residues" evidence="8">
    <location>
        <begin position="408"/>
        <end position="426"/>
    </location>
</feature>
<dbReference type="GO" id="GO:0046872">
    <property type="term" value="F:metal ion binding"/>
    <property type="evidence" value="ECO:0007669"/>
    <property type="project" value="UniProtKB-KW"/>
</dbReference>
<evidence type="ECO:0000256" key="6">
    <source>
        <dbReference type="ARBA" id="ARBA00022833"/>
    </source>
</evidence>
<evidence type="ECO:0000256" key="3">
    <source>
        <dbReference type="ARBA" id="ARBA00022670"/>
    </source>
</evidence>